<accession>A0A6P1Q4U1</accession>
<proteinExistence type="predicted"/>
<gene>
    <name evidence="1" type="ORF">C7M51_04357</name>
</gene>
<protein>
    <submittedName>
        <fullName evidence="1">Uncharacterized protein</fullName>
    </submittedName>
</protein>
<dbReference type="Proteomes" id="UP000464053">
    <property type="component" value="Plasmid unnamed1"/>
</dbReference>
<reference evidence="1 2" key="1">
    <citation type="submission" date="2018-03" db="EMBL/GenBank/DDBJ databases">
        <title>Pantoea intestinalis SRCM103226 isolated form the mealworm.</title>
        <authorList>
            <person name="Jeong D.-Y."/>
            <person name="Kim J.W."/>
        </authorList>
    </citation>
    <scope>NUCLEOTIDE SEQUENCE [LARGE SCALE GENOMIC DNA]</scope>
    <source>
        <strain evidence="1 2">SRCM103226</strain>
        <plasmid evidence="1 2">unnamed1</plasmid>
    </source>
</reference>
<evidence type="ECO:0000313" key="1">
    <source>
        <dbReference type="EMBL" id="QHM73996.1"/>
    </source>
</evidence>
<keyword evidence="1" id="KW-0614">Plasmid</keyword>
<dbReference type="AlphaFoldDB" id="A0A6P1Q4U1"/>
<geneLocation type="plasmid" evidence="1 2">
    <name>unnamed1</name>
</geneLocation>
<evidence type="ECO:0000313" key="2">
    <source>
        <dbReference type="Proteomes" id="UP000464053"/>
    </source>
</evidence>
<organism evidence="1 2">
    <name type="scientific">Mixta intestinalis</name>
    <dbReference type="NCBI Taxonomy" id="1615494"/>
    <lineage>
        <taxon>Bacteria</taxon>
        <taxon>Pseudomonadati</taxon>
        <taxon>Pseudomonadota</taxon>
        <taxon>Gammaproteobacteria</taxon>
        <taxon>Enterobacterales</taxon>
        <taxon>Erwiniaceae</taxon>
        <taxon>Mixta</taxon>
    </lineage>
</organism>
<dbReference type="KEGG" id="mint:C7M51_04357"/>
<name>A0A6P1Q4U1_9GAMM</name>
<keyword evidence="2" id="KW-1185">Reference proteome</keyword>
<dbReference type="EMBL" id="CP028272">
    <property type="protein sequence ID" value="QHM73996.1"/>
    <property type="molecule type" value="Genomic_DNA"/>
</dbReference>
<sequence>MSVRSNYRDIAILGQQGAEIEECAGIGYILKSDFNLSPLFFEKNEVEALVLGFKLGYTKHRYGIKHCSKKHDEKIHFILLRHLADEIDNK</sequence>